<gene>
    <name evidence="2" type="ORF">DVS81_04110</name>
</gene>
<dbReference type="InterPro" id="IPR010486">
    <property type="entry name" value="HNS-dep_expression_A/B"/>
</dbReference>
<comment type="caution">
    <text evidence="2">The sequence shown here is derived from an EMBL/GenBank/DDBJ whole genome shotgun (WGS) entry which is preliminary data.</text>
</comment>
<evidence type="ECO:0000313" key="2">
    <source>
        <dbReference type="EMBL" id="RDE51815.1"/>
    </source>
</evidence>
<feature type="signal peptide" evidence="1">
    <location>
        <begin position="1"/>
        <end position="24"/>
    </location>
</feature>
<dbReference type="EMBL" id="QPGA01000004">
    <property type="protein sequence ID" value="RDE51815.1"/>
    <property type="molecule type" value="Genomic_DNA"/>
</dbReference>
<evidence type="ECO:0008006" key="4">
    <source>
        <dbReference type="Google" id="ProtNLM"/>
    </source>
</evidence>
<organism evidence="2 3">
    <name type="scientific">Candidatus Accumulibacter meliphilus</name>
    <dbReference type="NCBI Taxonomy" id="2211374"/>
    <lineage>
        <taxon>Bacteria</taxon>
        <taxon>Pseudomonadati</taxon>
        <taxon>Pseudomonadota</taxon>
        <taxon>Betaproteobacteria</taxon>
        <taxon>Candidatus Accumulibacter</taxon>
    </lineage>
</organism>
<keyword evidence="1" id="KW-0732">Signal</keyword>
<dbReference type="AlphaFoldDB" id="A0A369XQZ1"/>
<dbReference type="Proteomes" id="UP000253831">
    <property type="component" value="Unassembled WGS sequence"/>
</dbReference>
<evidence type="ECO:0000313" key="3">
    <source>
        <dbReference type="Proteomes" id="UP000253831"/>
    </source>
</evidence>
<protein>
    <recommendedName>
        <fullName evidence="4">HdeA/HdeB family protein</fullName>
    </recommendedName>
</protein>
<dbReference type="Pfam" id="PF06411">
    <property type="entry name" value="HdeA"/>
    <property type="match status" value="1"/>
</dbReference>
<proteinExistence type="predicted"/>
<feature type="chain" id="PRO_5016992579" description="HdeA/HdeB family protein" evidence="1">
    <location>
        <begin position="25"/>
        <end position="119"/>
    </location>
</feature>
<sequence>MSRCKFTQRTALLLAALAASNAGAATIPVKILGLDDMSCRAWTESKADADERSLYVAWIRGVLTGHNYANRSQQVSVISSGTVEKHITRYCNDNPRGEFSDAAFDLSDRFSGRNAAITK</sequence>
<name>A0A369XQZ1_9PROT</name>
<evidence type="ECO:0000256" key="1">
    <source>
        <dbReference type="SAM" id="SignalP"/>
    </source>
</evidence>
<reference evidence="2 3" key="1">
    <citation type="submission" date="2018-05" db="EMBL/GenBank/DDBJ databases">
        <title>Integrated omic analyses show evidence that a Ca. Accumulibacter phosphatis strain performs denitrification under micro-aerobic conditions.</title>
        <authorList>
            <person name="Camejo P.Y."/>
            <person name="Katherine M.D."/>
            <person name="Daniel N.R."/>
        </authorList>
    </citation>
    <scope>NUCLEOTIDE SEQUENCE [LARGE SCALE GENOMIC DNA]</scope>
    <source>
        <strain evidence="2">UW-LDO-IC</strain>
    </source>
</reference>
<accession>A0A369XQZ1</accession>